<dbReference type="Pfam" id="PF03168">
    <property type="entry name" value="LEA_2"/>
    <property type="match status" value="1"/>
</dbReference>
<dbReference type="SUPFAM" id="SSF117070">
    <property type="entry name" value="LEA14-like"/>
    <property type="match status" value="1"/>
</dbReference>
<dbReference type="AlphaFoldDB" id="A0A1W9S335"/>
<reference evidence="3" key="1">
    <citation type="submission" date="2017-03" db="EMBL/GenBank/DDBJ databases">
        <title>Novel pathways for hydrocarbon cycling and metabolic interdependencies in hydrothermal sediment communities.</title>
        <authorList>
            <person name="Dombrowski N."/>
            <person name="Seitz K."/>
            <person name="Teske A."/>
            <person name="Baker B."/>
        </authorList>
    </citation>
    <scope>NUCLEOTIDE SEQUENCE [LARGE SCALE GENOMIC DNA]</scope>
</reference>
<sequence>MRTLHCFLIFISIMVSLSCSRSGLEKMKEECSAGIKDVRVERADLFGVLIQVDVVISNPTPNTATIRRVDYDVYVEDKLVDTHSRDEYIELIKGGNTPLTVPINLSYQSIEHIRPDATGQRTVNLRIEGSIIMSRGMGKIAIDFDFEGPVVL</sequence>
<accession>A0A1W9S335</accession>
<feature type="domain" description="Late embryogenesis abundant protein LEA-2 subgroup" evidence="1">
    <location>
        <begin position="55"/>
        <end position="145"/>
    </location>
</feature>
<dbReference type="EMBL" id="NATQ01000013">
    <property type="protein sequence ID" value="OQX91062.1"/>
    <property type="molecule type" value="Genomic_DNA"/>
</dbReference>
<dbReference type="InterPro" id="IPR004864">
    <property type="entry name" value="LEA_2"/>
</dbReference>
<protein>
    <recommendedName>
        <fullName evidence="1">Late embryogenesis abundant protein LEA-2 subgroup domain-containing protein</fullName>
    </recommendedName>
</protein>
<evidence type="ECO:0000313" key="3">
    <source>
        <dbReference type="Proteomes" id="UP000192611"/>
    </source>
</evidence>
<dbReference type="Gene3D" id="2.60.40.1820">
    <property type="match status" value="1"/>
</dbReference>
<dbReference type="Proteomes" id="UP000192611">
    <property type="component" value="Unassembled WGS sequence"/>
</dbReference>
<comment type="caution">
    <text evidence="2">The sequence shown here is derived from an EMBL/GenBank/DDBJ whole genome shotgun (WGS) entry which is preliminary data.</text>
</comment>
<dbReference type="PROSITE" id="PS51257">
    <property type="entry name" value="PROKAR_LIPOPROTEIN"/>
    <property type="match status" value="1"/>
</dbReference>
<gene>
    <name evidence="2" type="ORF">B6D57_01090</name>
</gene>
<proteinExistence type="predicted"/>
<organism evidence="2 3">
    <name type="scientific">Candidatus Coatesbacteria bacterium 4484_99</name>
    <dbReference type="NCBI Taxonomy" id="1970774"/>
    <lineage>
        <taxon>Bacteria</taxon>
        <taxon>Candidatus Coatesiibacteriota</taxon>
    </lineage>
</organism>
<name>A0A1W9S335_9BACT</name>
<evidence type="ECO:0000259" key="1">
    <source>
        <dbReference type="Pfam" id="PF03168"/>
    </source>
</evidence>
<evidence type="ECO:0000313" key="2">
    <source>
        <dbReference type="EMBL" id="OQX91062.1"/>
    </source>
</evidence>